<dbReference type="Proteomes" id="UP000199652">
    <property type="component" value="Unassembled WGS sequence"/>
</dbReference>
<dbReference type="SUPFAM" id="SSF53067">
    <property type="entry name" value="Actin-like ATPase domain"/>
    <property type="match status" value="2"/>
</dbReference>
<keyword evidence="6" id="KW-1185">Reference proteome</keyword>
<evidence type="ECO:0000256" key="2">
    <source>
        <dbReference type="ARBA" id="ARBA00022801"/>
    </source>
</evidence>
<keyword evidence="2" id="KW-0378">Hydrolase</keyword>
<dbReference type="Pfam" id="PF02541">
    <property type="entry name" value="Ppx-GppA"/>
    <property type="match status" value="1"/>
</dbReference>
<dbReference type="Gene3D" id="3.30.420.150">
    <property type="entry name" value="Exopolyphosphatase. Domain 2"/>
    <property type="match status" value="1"/>
</dbReference>
<dbReference type="EMBL" id="FNOU01000001">
    <property type="protein sequence ID" value="SDX32095.1"/>
    <property type="molecule type" value="Genomic_DNA"/>
</dbReference>
<dbReference type="InterPro" id="IPR048950">
    <property type="entry name" value="Ppx_GppA_C"/>
</dbReference>
<evidence type="ECO:0000259" key="3">
    <source>
        <dbReference type="Pfam" id="PF02541"/>
    </source>
</evidence>
<evidence type="ECO:0000256" key="1">
    <source>
        <dbReference type="ARBA" id="ARBA00007125"/>
    </source>
</evidence>
<dbReference type="Gene3D" id="1.10.3210.10">
    <property type="entry name" value="Hypothetical protein af1432"/>
    <property type="match status" value="1"/>
</dbReference>
<organism evidence="5 6">
    <name type="scientific">Eubacterium barkeri</name>
    <name type="common">Clostridium barkeri</name>
    <dbReference type="NCBI Taxonomy" id="1528"/>
    <lineage>
        <taxon>Bacteria</taxon>
        <taxon>Bacillati</taxon>
        <taxon>Bacillota</taxon>
        <taxon>Clostridia</taxon>
        <taxon>Eubacteriales</taxon>
        <taxon>Eubacteriaceae</taxon>
        <taxon>Eubacterium</taxon>
    </lineage>
</organism>
<dbReference type="Pfam" id="PF21447">
    <property type="entry name" value="Ppx-GppA_III"/>
    <property type="match status" value="1"/>
</dbReference>
<feature type="domain" description="Ppx/GppA phosphatase N-terminal" evidence="3">
    <location>
        <begin position="27"/>
        <end position="302"/>
    </location>
</feature>
<dbReference type="PANTHER" id="PTHR30005">
    <property type="entry name" value="EXOPOLYPHOSPHATASE"/>
    <property type="match status" value="1"/>
</dbReference>
<dbReference type="InterPro" id="IPR003695">
    <property type="entry name" value="Ppx_GppA_N"/>
</dbReference>
<protein>
    <submittedName>
        <fullName evidence="5">Exopolyphosphatase / guanosine-5'-triphosphate,3'-diphosphate pyrophosphatase</fullName>
    </submittedName>
</protein>
<evidence type="ECO:0000313" key="6">
    <source>
        <dbReference type="Proteomes" id="UP000199652"/>
    </source>
</evidence>
<evidence type="ECO:0000313" key="5">
    <source>
        <dbReference type="EMBL" id="SDX32095.1"/>
    </source>
</evidence>
<dbReference type="PANTHER" id="PTHR30005:SF0">
    <property type="entry name" value="RETROGRADE REGULATION PROTEIN 2"/>
    <property type="match status" value="1"/>
</dbReference>
<dbReference type="PIRSF" id="PIRSF001267">
    <property type="entry name" value="Pyrophosphatase_GppA_Ppx"/>
    <property type="match status" value="1"/>
</dbReference>
<evidence type="ECO:0000259" key="4">
    <source>
        <dbReference type="Pfam" id="PF21447"/>
    </source>
</evidence>
<dbReference type="SUPFAM" id="SSF109604">
    <property type="entry name" value="HD-domain/PDEase-like"/>
    <property type="match status" value="1"/>
</dbReference>
<comment type="similarity">
    <text evidence="1">Belongs to the GppA/Ppx family.</text>
</comment>
<reference evidence="6" key="1">
    <citation type="submission" date="2016-10" db="EMBL/GenBank/DDBJ databases">
        <authorList>
            <person name="Varghese N."/>
            <person name="Submissions S."/>
        </authorList>
    </citation>
    <scope>NUCLEOTIDE SEQUENCE [LARGE SCALE GENOMIC DNA]</scope>
    <source>
        <strain evidence="6">VPI 5359</strain>
    </source>
</reference>
<dbReference type="OrthoDB" id="9814545at2"/>
<name>A0A1H3AR62_EUBBA</name>
<dbReference type="GO" id="GO:0016787">
    <property type="term" value="F:hydrolase activity"/>
    <property type="evidence" value="ECO:0007669"/>
    <property type="project" value="UniProtKB-KW"/>
</dbReference>
<dbReference type="InterPro" id="IPR050273">
    <property type="entry name" value="GppA/Ppx_hydrolase"/>
</dbReference>
<dbReference type="InterPro" id="IPR043129">
    <property type="entry name" value="ATPase_NBD"/>
</dbReference>
<dbReference type="CDD" id="cd24052">
    <property type="entry name" value="ASKHA_NBD_HpPPX-GppA-like"/>
    <property type="match status" value="1"/>
</dbReference>
<dbReference type="RefSeq" id="WP_090242410.1">
    <property type="nucleotide sequence ID" value="NZ_FNOU01000001.1"/>
</dbReference>
<feature type="domain" description="Ppx/GppA phosphatase C-terminal" evidence="4">
    <location>
        <begin position="324"/>
        <end position="471"/>
    </location>
</feature>
<dbReference type="InterPro" id="IPR030673">
    <property type="entry name" value="PyroPPase_GppA_Ppx"/>
</dbReference>
<dbReference type="STRING" id="1528.SAMN04488579_101145"/>
<sequence length="509" mass="56550">MKNNIGVIDIGSNSVHLVVAKCYDDYGNYTIIDDAKVNVRLCEGLSETGRLSEERMALGEETLAMFARMCDAYGLIEVVAVATAAVRKAENGAEFVKRIKEKVGIDIQVIPGEMEAQMDYLGTINSIDIQDALLMDIGGGSVEFVLIKNRQKVDAISLPFGSIDLAEKFDLADVATPEKLDRLSAFLDGALCQYDLFKKAKSLPVLGVGGTIRNIGRIYRRALDYPLEIAHNYQMDLDAVKSVCKTAAELNLEGRRELKGLSKGRSDIFIGASHAVMMVMERIGSKSLVISDAGVRDGLIYTYFGRTEGDLIDHIFESSLGYAVDRFTVNIPHARHIYKLSDQLYTQLEPIHGVNGSLDRIRKTSAMLHDAGIMIQYNNHHEHSFYLILSAGINGLTQKELLMSAFVALNHRTQKKIKIDAIYTSMLDKRDLEIIDLLSLFLQIAEYLDRSMDGIVTDLSCEIQEDTVVLHVISKEASVFTDMIISECGKKFKRVMGKELFIENVIEGV</sequence>
<dbReference type="AlphaFoldDB" id="A0A1H3AR62"/>
<gene>
    <name evidence="5" type="ORF">SAMN04488579_101145</name>
</gene>
<proteinExistence type="inferred from homology"/>
<dbReference type="Gene3D" id="3.30.420.40">
    <property type="match status" value="1"/>
</dbReference>
<accession>A0A1H3AR62</accession>